<reference evidence="1" key="2">
    <citation type="journal article" date="2015" name="Fish Shellfish Immunol.">
        <title>Early steps in the European eel (Anguilla anguilla)-Vibrio vulnificus interaction in the gills: Role of the RtxA13 toxin.</title>
        <authorList>
            <person name="Callol A."/>
            <person name="Pajuelo D."/>
            <person name="Ebbesson L."/>
            <person name="Teles M."/>
            <person name="MacKenzie S."/>
            <person name="Amaro C."/>
        </authorList>
    </citation>
    <scope>NUCLEOTIDE SEQUENCE</scope>
</reference>
<dbReference type="EMBL" id="GBXM01009371">
    <property type="protein sequence ID" value="JAH99206.1"/>
    <property type="molecule type" value="Transcribed_RNA"/>
</dbReference>
<dbReference type="AlphaFoldDB" id="A0A0E9X9R5"/>
<evidence type="ECO:0000313" key="1">
    <source>
        <dbReference type="EMBL" id="JAH99206.1"/>
    </source>
</evidence>
<sequence length="18" mass="2037">MVTHASLKSYEERTLNTG</sequence>
<proteinExistence type="predicted"/>
<accession>A0A0E9X9R5</accession>
<organism evidence="1">
    <name type="scientific">Anguilla anguilla</name>
    <name type="common">European freshwater eel</name>
    <name type="synonym">Muraena anguilla</name>
    <dbReference type="NCBI Taxonomy" id="7936"/>
    <lineage>
        <taxon>Eukaryota</taxon>
        <taxon>Metazoa</taxon>
        <taxon>Chordata</taxon>
        <taxon>Craniata</taxon>
        <taxon>Vertebrata</taxon>
        <taxon>Euteleostomi</taxon>
        <taxon>Actinopterygii</taxon>
        <taxon>Neopterygii</taxon>
        <taxon>Teleostei</taxon>
        <taxon>Anguilliformes</taxon>
        <taxon>Anguillidae</taxon>
        <taxon>Anguilla</taxon>
    </lineage>
</organism>
<name>A0A0E9X9R5_ANGAN</name>
<protein>
    <submittedName>
        <fullName evidence="1">Uncharacterized protein</fullName>
    </submittedName>
</protein>
<reference evidence="1" key="1">
    <citation type="submission" date="2014-11" db="EMBL/GenBank/DDBJ databases">
        <authorList>
            <person name="Amaro Gonzalez C."/>
        </authorList>
    </citation>
    <scope>NUCLEOTIDE SEQUENCE</scope>
</reference>